<dbReference type="CDD" id="cd02518">
    <property type="entry name" value="GT2_SpsF"/>
    <property type="match status" value="1"/>
</dbReference>
<reference evidence="1 2" key="1">
    <citation type="submission" date="2021-07" db="EMBL/GenBank/DDBJ databases">
        <title>Paenibacillus radiodurans sp. nov., isolated from the southeastern edge of Tengger Desert.</title>
        <authorList>
            <person name="Zhang G."/>
        </authorList>
    </citation>
    <scope>NUCLEOTIDE SEQUENCE [LARGE SCALE GENOMIC DNA]</scope>
    <source>
        <strain evidence="1 2">CCM 7311</strain>
    </source>
</reference>
<organism evidence="1 2">
    <name type="scientific">Paenibacillus sepulcri</name>
    <dbReference type="NCBI Taxonomy" id="359917"/>
    <lineage>
        <taxon>Bacteria</taxon>
        <taxon>Bacillati</taxon>
        <taxon>Bacillota</taxon>
        <taxon>Bacilli</taxon>
        <taxon>Bacillales</taxon>
        <taxon>Paenibacillaceae</taxon>
        <taxon>Paenibacillus</taxon>
    </lineage>
</organism>
<proteinExistence type="predicted"/>
<accession>A0ABS7BZ79</accession>
<dbReference type="Proteomes" id="UP001519887">
    <property type="component" value="Unassembled WGS sequence"/>
</dbReference>
<dbReference type="SUPFAM" id="SSF53448">
    <property type="entry name" value="Nucleotide-diphospho-sugar transferases"/>
    <property type="match status" value="1"/>
</dbReference>
<dbReference type="Pfam" id="PF02348">
    <property type="entry name" value="CTP_transf_3"/>
    <property type="match status" value="1"/>
</dbReference>
<gene>
    <name evidence="1" type="ORF">K0U00_07855</name>
</gene>
<dbReference type="InterPro" id="IPR003329">
    <property type="entry name" value="Cytidylyl_trans"/>
</dbReference>
<protein>
    <submittedName>
        <fullName evidence="1">Glycosyltransferase family protein</fullName>
    </submittedName>
</protein>
<evidence type="ECO:0000313" key="1">
    <source>
        <dbReference type="EMBL" id="MBW7453949.1"/>
    </source>
</evidence>
<dbReference type="EMBL" id="JAHZIK010000135">
    <property type="protein sequence ID" value="MBW7453949.1"/>
    <property type="molecule type" value="Genomic_DNA"/>
</dbReference>
<comment type="caution">
    <text evidence="1">The sequence shown here is derived from an EMBL/GenBank/DDBJ whole genome shotgun (WGS) entry which is preliminary data.</text>
</comment>
<dbReference type="PANTHER" id="PTHR42866">
    <property type="entry name" value="3-DEOXY-MANNO-OCTULOSONATE CYTIDYLYLTRANSFERASE"/>
    <property type="match status" value="1"/>
</dbReference>
<dbReference type="InterPro" id="IPR029044">
    <property type="entry name" value="Nucleotide-diphossugar_trans"/>
</dbReference>
<dbReference type="PANTHER" id="PTHR42866:SF1">
    <property type="entry name" value="SPORE COAT POLYSACCHARIDE BIOSYNTHESIS PROTEIN SPSF"/>
    <property type="match status" value="1"/>
</dbReference>
<sequence>MKIAAIVQARMNSTRLPGKVLQEVLGKPLLRYQLERVKESAFISDLIVATSVSAADDPIAALCQSLGVNFYRGSESDVLERYYEAALQSGADIVVRLTGDCPLHDPGIIDQVIQAYLDSPASCDYVSNTLQRTFPRGLDTEVFSIDALTKAHAEAFEETDREHVTPYIYRHPDSFEILQLTNRQDWSRYRLTVDTPEDFQLIRLILEALCPSNPLFGMEDILQLLDQNKDWSRLNSHIEQKKW</sequence>
<keyword evidence="2" id="KW-1185">Reference proteome</keyword>
<name>A0ABS7BZ79_9BACL</name>
<dbReference type="RefSeq" id="WP_210044933.1">
    <property type="nucleotide sequence ID" value="NZ_JBHLVU010000024.1"/>
</dbReference>
<evidence type="ECO:0000313" key="2">
    <source>
        <dbReference type="Proteomes" id="UP001519887"/>
    </source>
</evidence>
<dbReference type="Gene3D" id="3.90.550.10">
    <property type="entry name" value="Spore Coat Polysaccharide Biosynthesis Protein SpsA, Chain A"/>
    <property type="match status" value="1"/>
</dbReference>